<keyword evidence="6 11" id="KW-0812">Transmembrane</keyword>
<feature type="domain" description="FtsX extracellular" evidence="13">
    <location>
        <begin position="54"/>
        <end position="145"/>
    </location>
</feature>
<evidence type="ECO:0000256" key="8">
    <source>
        <dbReference type="ARBA" id="ARBA00023136"/>
    </source>
</evidence>
<feature type="transmembrane region" description="Helical" evidence="11">
    <location>
        <begin position="21"/>
        <end position="49"/>
    </location>
</feature>
<keyword evidence="8 10" id="KW-0472">Membrane</keyword>
<dbReference type="InterPro" id="IPR003838">
    <property type="entry name" value="ABC3_permease_C"/>
</dbReference>
<dbReference type="PANTHER" id="PTHR47755">
    <property type="entry name" value="CELL DIVISION PROTEIN FTSX"/>
    <property type="match status" value="1"/>
</dbReference>
<gene>
    <name evidence="14" type="ORF">A3D77_06965</name>
</gene>
<evidence type="ECO:0000256" key="9">
    <source>
        <dbReference type="ARBA" id="ARBA00023306"/>
    </source>
</evidence>
<keyword evidence="9 10" id="KW-0131">Cell cycle</keyword>
<dbReference type="GO" id="GO:0051301">
    <property type="term" value="P:cell division"/>
    <property type="evidence" value="ECO:0007669"/>
    <property type="project" value="UniProtKB-KW"/>
</dbReference>
<evidence type="ECO:0000256" key="7">
    <source>
        <dbReference type="ARBA" id="ARBA00022989"/>
    </source>
</evidence>
<organism evidence="14 15">
    <name type="scientific">Candidatus Gottesmanbacteria bacterium RIFCSPHIGHO2_02_FULL_39_11</name>
    <dbReference type="NCBI Taxonomy" id="1798382"/>
    <lineage>
        <taxon>Bacteria</taxon>
        <taxon>Candidatus Gottesmaniibacteriota</taxon>
    </lineage>
</organism>
<dbReference type="PIRSF" id="PIRSF003097">
    <property type="entry name" value="FtsX"/>
    <property type="match status" value="1"/>
</dbReference>
<name>A0A1F5ZJV5_9BACT</name>
<evidence type="ECO:0000256" key="4">
    <source>
        <dbReference type="ARBA" id="ARBA00022475"/>
    </source>
</evidence>
<evidence type="ECO:0000259" key="13">
    <source>
        <dbReference type="Pfam" id="PF18075"/>
    </source>
</evidence>
<evidence type="ECO:0000256" key="6">
    <source>
        <dbReference type="ARBA" id="ARBA00022692"/>
    </source>
</evidence>
<comment type="caution">
    <text evidence="14">The sequence shown here is derived from an EMBL/GenBank/DDBJ whole genome shotgun (WGS) entry which is preliminary data.</text>
</comment>
<evidence type="ECO:0000256" key="2">
    <source>
        <dbReference type="ARBA" id="ARBA00007379"/>
    </source>
</evidence>
<dbReference type="Pfam" id="PF02687">
    <property type="entry name" value="FtsX"/>
    <property type="match status" value="1"/>
</dbReference>
<evidence type="ECO:0000313" key="15">
    <source>
        <dbReference type="Proteomes" id="UP000176923"/>
    </source>
</evidence>
<dbReference type="GO" id="GO:0005886">
    <property type="term" value="C:plasma membrane"/>
    <property type="evidence" value="ECO:0007669"/>
    <property type="project" value="UniProtKB-SubCell"/>
</dbReference>
<reference evidence="14 15" key="1">
    <citation type="journal article" date="2016" name="Nat. Commun.">
        <title>Thousands of microbial genomes shed light on interconnected biogeochemical processes in an aquifer system.</title>
        <authorList>
            <person name="Anantharaman K."/>
            <person name="Brown C.T."/>
            <person name="Hug L.A."/>
            <person name="Sharon I."/>
            <person name="Castelle C.J."/>
            <person name="Probst A.J."/>
            <person name="Thomas B.C."/>
            <person name="Singh A."/>
            <person name="Wilkins M.J."/>
            <person name="Karaoz U."/>
            <person name="Brodie E.L."/>
            <person name="Williams K.H."/>
            <person name="Hubbard S.S."/>
            <person name="Banfield J.F."/>
        </authorList>
    </citation>
    <scope>NUCLEOTIDE SEQUENCE [LARGE SCALE GENOMIC DNA]</scope>
</reference>
<feature type="transmembrane region" description="Helical" evidence="11">
    <location>
        <begin position="218"/>
        <end position="239"/>
    </location>
</feature>
<dbReference type="EMBL" id="MFJL01000041">
    <property type="protein sequence ID" value="OGG12770.1"/>
    <property type="molecule type" value="Genomic_DNA"/>
</dbReference>
<evidence type="ECO:0000256" key="5">
    <source>
        <dbReference type="ARBA" id="ARBA00022618"/>
    </source>
</evidence>
<evidence type="ECO:0000256" key="1">
    <source>
        <dbReference type="ARBA" id="ARBA00004651"/>
    </source>
</evidence>
<dbReference type="PANTHER" id="PTHR47755:SF1">
    <property type="entry name" value="CELL DIVISION PROTEIN FTSX"/>
    <property type="match status" value="1"/>
</dbReference>
<comment type="similarity">
    <text evidence="2 10">Belongs to the ABC-4 integral membrane protein family. FtsX subfamily.</text>
</comment>
<dbReference type="Proteomes" id="UP000176923">
    <property type="component" value="Unassembled WGS sequence"/>
</dbReference>
<evidence type="ECO:0000259" key="12">
    <source>
        <dbReference type="Pfam" id="PF02687"/>
    </source>
</evidence>
<accession>A0A1F5ZJV5</accession>
<dbReference type="AlphaFoldDB" id="A0A1F5ZJV5"/>
<protein>
    <recommendedName>
        <fullName evidence="3 10">Cell division protein FtsX</fullName>
    </recommendedName>
</protein>
<feature type="transmembrane region" description="Helical" evidence="11">
    <location>
        <begin position="270"/>
        <end position="296"/>
    </location>
</feature>
<dbReference type="Pfam" id="PF18075">
    <property type="entry name" value="FtsX_ECD"/>
    <property type="match status" value="1"/>
</dbReference>
<feature type="transmembrane region" description="Helical" evidence="11">
    <location>
        <begin position="165"/>
        <end position="185"/>
    </location>
</feature>
<dbReference type="Gene3D" id="3.30.70.3040">
    <property type="match status" value="1"/>
</dbReference>
<keyword evidence="4 10" id="KW-1003">Cell membrane</keyword>
<comment type="subcellular location">
    <subcellularLocation>
        <location evidence="1">Cell membrane</location>
        <topology evidence="1">Multi-pass membrane protein</topology>
    </subcellularLocation>
</comment>
<evidence type="ECO:0000256" key="10">
    <source>
        <dbReference type="PIRNR" id="PIRNR003097"/>
    </source>
</evidence>
<keyword evidence="5 10" id="KW-0132">Cell division</keyword>
<evidence type="ECO:0000313" key="14">
    <source>
        <dbReference type="EMBL" id="OGG12770.1"/>
    </source>
</evidence>
<keyword evidence="7 11" id="KW-1133">Transmembrane helix</keyword>
<dbReference type="InterPro" id="IPR004513">
    <property type="entry name" value="FtsX"/>
</dbReference>
<proteinExistence type="inferred from homology"/>
<feature type="domain" description="ABC3 transporter permease C-terminal" evidence="12">
    <location>
        <begin position="167"/>
        <end position="301"/>
    </location>
</feature>
<evidence type="ECO:0000256" key="11">
    <source>
        <dbReference type="SAM" id="Phobius"/>
    </source>
</evidence>
<dbReference type="InterPro" id="IPR040690">
    <property type="entry name" value="FtsX_ECD"/>
</dbReference>
<dbReference type="STRING" id="1798382.A3D77_06965"/>
<sequence>MTSSVSFFKRIRRTPYQALAAIFMIFVTLLVTGVFIVLALGSSSLISYFESKPQLTVFFKDEKDKESIDSLTQKLKNTQKVSTVQFISKEQALEVYKEQNKNDPLLLEMVTAEILPASLEISATSPEYLSELNDMVKKEPGVDDVVFQKDVVDTLITWTTILRKVGIVFIIFLLVATLFILLTTIGMKIALRKEEIEVLNLIGASNWYIRKPFIKEGLVYGLGGSIGASLVITLFLLYFEPFAQSFLRGIPDLTLFKLNEVTVSIWPPNMYFYILIWAVIMISGMVIGLLGSSIALSRYLKD</sequence>
<evidence type="ECO:0000256" key="3">
    <source>
        <dbReference type="ARBA" id="ARBA00021907"/>
    </source>
</evidence>